<evidence type="ECO:0000256" key="1">
    <source>
        <dbReference type="SAM" id="MobiDB-lite"/>
    </source>
</evidence>
<name>A0AAE0FY55_9CHLO</name>
<accession>A0AAE0FY55</accession>
<keyword evidence="3" id="KW-1185">Reference proteome</keyword>
<proteinExistence type="predicted"/>
<dbReference type="Proteomes" id="UP001190700">
    <property type="component" value="Unassembled WGS sequence"/>
</dbReference>
<feature type="compositionally biased region" description="Acidic residues" evidence="1">
    <location>
        <begin position="1"/>
        <end position="10"/>
    </location>
</feature>
<sequence>MAEKIEEEEPCIPGEGHQAHGGDGGPPAREGYARHSLRRGGATATRQVEVHSVFVKGREKRLLQMVLQEEFGAAVRPSGCHGGDRSSYEVSTGGLGGAVAKAVLVEFFGLFWKDNLAVSEGGAWNARAALARIGVLVAADGETVWVRERLPPLRDGEGGREGGAGGALTPAGLVSGIKRLAEARLPREYCELEPEQWLILPGAMAEAAAALSAERVKVMALSRPPPGPPGQAGQDGPRGRPGQGKKEALGQGHPGRGEEEPRTGQEQSLRTRPPRTG</sequence>
<comment type="caution">
    <text evidence="2">The sequence shown here is derived from an EMBL/GenBank/DDBJ whole genome shotgun (WGS) entry which is preliminary data.</text>
</comment>
<gene>
    <name evidence="2" type="ORF">CYMTET_23445</name>
</gene>
<evidence type="ECO:0000313" key="2">
    <source>
        <dbReference type="EMBL" id="KAK3268030.1"/>
    </source>
</evidence>
<protein>
    <submittedName>
        <fullName evidence="2">Uncharacterized protein</fullName>
    </submittedName>
</protein>
<dbReference type="AlphaFoldDB" id="A0AAE0FY55"/>
<feature type="region of interest" description="Disordered" evidence="1">
    <location>
        <begin position="220"/>
        <end position="277"/>
    </location>
</feature>
<evidence type="ECO:0000313" key="3">
    <source>
        <dbReference type="Proteomes" id="UP001190700"/>
    </source>
</evidence>
<organism evidence="2 3">
    <name type="scientific">Cymbomonas tetramitiformis</name>
    <dbReference type="NCBI Taxonomy" id="36881"/>
    <lineage>
        <taxon>Eukaryota</taxon>
        <taxon>Viridiplantae</taxon>
        <taxon>Chlorophyta</taxon>
        <taxon>Pyramimonadophyceae</taxon>
        <taxon>Pyramimonadales</taxon>
        <taxon>Pyramimonadaceae</taxon>
        <taxon>Cymbomonas</taxon>
    </lineage>
</organism>
<feature type="region of interest" description="Disordered" evidence="1">
    <location>
        <begin position="1"/>
        <end position="44"/>
    </location>
</feature>
<dbReference type="EMBL" id="LGRX02012056">
    <property type="protein sequence ID" value="KAK3268030.1"/>
    <property type="molecule type" value="Genomic_DNA"/>
</dbReference>
<reference evidence="2 3" key="1">
    <citation type="journal article" date="2015" name="Genome Biol. Evol.">
        <title>Comparative Genomics of a Bacterivorous Green Alga Reveals Evolutionary Causalities and Consequences of Phago-Mixotrophic Mode of Nutrition.</title>
        <authorList>
            <person name="Burns J.A."/>
            <person name="Paasch A."/>
            <person name="Narechania A."/>
            <person name="Kim E."/>
        </authorList>
    </citation>
    <scope>NUCLEOTIDE SEQUENCE [LARGE SCALE GENOMIC DNA]</scope>
    <source>
        <strain evidence="2 3">PLY_AMNH</strain>
    </source>
</reference>